<feature type="domain" description="Protein kinase" evidence="15">
    <location>
        <begin position="22"/>
        <end position="279"/>
    </location>
</feature>
<evidence type="ECO:0000256" key="4">
    <source>
        <dbReference type="ARBA" id="ARBA00022490"/>
    </source>
</evidence>
<dbReference type="EMBL" id="MPUH01000270">
    <property type="protein sequence ID" value="OMJ84409.1"/>
    <property type="molecule type" value="Genomic_DNA"/>
</dbReference>
<dbReference type="SUPFAM" id="SSF56112">
    <property type="entry name" value="Protein kinase-like (PK-like)"/>
    <property type="match status" value="1"/>
</dbReference>
<keyword evidence="18" id="KW-1185">Reference proteome</keyword>
<evidence type="ECO:0000256" key="12">
    <source>
        <dbReference type="ARBA" id="ARBA00023212"/>
    </source>
</evidence>
<organism evidence="17 18">
    <name type="scientific">Stentor coeruleus</name>
    <dbReference type="NCBI Taxonomy" id="5963"/>
    <lineage>
        <taxon>Eukaryota</taxon>
        <taxon>Sar</taxon>
        <taxon>Alveolata</taxon>
        <taxon>Ciliophora</taxon>
        <taxon>Postciliodesmatophora</taxon>
        <taxon>Heterotrichea</taxon>
        <taxon>Heterotrichida</taxon>
        <taxon>Stentoridae</taxon>
        <taxon>Stentor</taxon>
    </lineage>
</organism>
<comment type="cofactor">
    <cofactor evidence="1">
        <name>Mg(2+)</name>
        <dbReference type="ChEBI" id="CHEBI:18420"/>
    </cofactor>
</comment>
<dbReference type="FunFam" id="1.10.238.10:FF:000178">
    <property type="entry name" value="Calmodulin-2 A"/>
    <property type="match status" value="1"/>
</dbReference>
<dbReference type="SUPFAM" id="SSF47473">
    <property type="entry name" value="EF-hand"/>
    <property type="match status" value="1"/>
</dbReference>
<dbReference type="InterPro" id="IPR011992">
    <property type="entry name" value="EF-hand-dom_pair"/>
</dbReference>
<dbReference type="PROSITE" id="PS00108">
    <property type="entry name" value="PROTEIN_KINASE_ST"/>
    <property type="match status" value="1"/>
</dbReference>
<feature type="domain" description="EF-hand" evidence="16">
    <location>
        <begin position="363"/>
        <end position="398"/>
    </location>
</feature>
<reference evidence="17 18" key="1">
    <citation type="submission" date="2016-11" db="EMBL/GenBank/DDBJ databases">
        <title>The macronuclear genome of Stentor coeruleus: a giant cell with tiny introns.</title>
        <authorList>
            <person name="Slabodnick M."/>
            <person name="Ruby J.G."/>
            <person name="Reiff S.B."/>
            <person name="Swart E.C."/>
            <person name="Gosai S."/>
            <person name="Prabakaran S."/>
            <person name="Witkowska E."/>
            <person name="Larue G.E."/>
            <person name="Fisher S."/>
            <person name="Freeman R.M."/>
            <person name="Gunawardena J."/>
            <person name="Chu W."/>
            <person name="Stover N.A."/>
            <person name="Gregory B.D."/>
            <person name="Nowacki M."/>
            <person name="Derisi J."/>
            <person name="Roy S.W."/>
            <person name="Marshall W.F."/>
            <person name="Sood P."/>
        </authorList>
    </citation>
    <scope>NUCLEOTIDE SEQUENCE [LARGE SCALE GENOMIC DNA]</scope>
    <source>
        <strain evidence="17">WM001</strain>
    </source>
</reference>
<dbReference type="GO" id="GO:0005856">
    <property type="term" value="C:cytoskeleton"/>
    <property type="evidence" value="ECO:0007669"/>
    <property type="project" value="UniProtKB-SubCell"/>
</dbReference>
<protein>
    <recommendedName>
        <fullName evidence="19">Calmodulin</fullName>
    </recommendedName>
</protein>
<dbReference type="GO" id="GO:0005509">
    <property type="term" value="F:calcium ion binding"/>
    <property type="evidence" value="ECO:0007669"/>
    <property type="project" value="InterPro"/>
</dbReference>
<dbReference type="Gene3D" id="1.10.238.10">
    <property type="entry name" value="EF-hand"/>
    <property type="match status" value="2"/>
</dbReference>
<evidence type="ECO:0000256" key="14">
    <source>
        <dbReference type="ARBA" id="ARBA00025692"/>
    </source>
</evidence>
<dbReference type="PROSITE" id="PS50222">
    <property type="entry name" value="EF_HAND_2"/>
    <property type="match status" value="4"/>
</dbReference>
<evidence type="ECO:0000313" key="17">
    <source>
        <dbReference type="EMBL" id="OMJ84409.1"/>
    </source>
</evidence>
<dbReference type="OrthoDB" id="5794026at2759"/>
<dbReference type="Gene3D" id="1.10.510.10">
    <property type="entry name" value="Transferase(Phosphotransferase) domain 1"/>
    <property type="match status" value="1"/>
</dbReference>
<evidence type="ECO:0000259" key="16">
    <source>
        <dbReference type="PROSITE" id="PS50222"/>
    </source>
</evidence>
<keyword evidence="5" id="KW-0723">Serine/threonine-protein kinase</keyword>
<keyword evidence="12" id="KW-0206">Cytoskeleton</keyword>
<keyword evidence="10" id="KW-0106">Calcium</keyword>
<dbReference type="Pfam" id="PF13499">
    <property type="entry name" value="EF-hand_7"/>
    <property type="match status" value="2"/>
</dbReference>
<feature type="domain" description="EF-hand" evidence="16">
    <location>
        <begin position="439"/>
        <end position="467"/>
    </location>
</feature>
<feature type="domain" description="EF-hand" evidence="16">
    <location>
        <begin position="324"/>
        <end position="359"/>
    </location>
</feature>
<keyword evidence="8" id="KW-0547">Nucleotide-binding</keyword>
<dbReference type="AlphaFoldDB" id="A0A1R2C603"/>
<evidence type="ECO:0000256" key="6">
    <source>
        <dbReference type="ARBA" id="ARBA00022679"/>
    </source>
</evidence>
<dbReference type="InterPro" id="IPR018247">
    <property type="entry name" value="EF_Hand_1_Ca_BS"/>
</dbReference>
<dbReference type="Proteomes" id="UP000187209">
    <property type="component" value="Unassembled WGS sequence"/>
</dbReference>
<evidence type="ECO:0000313" key="18">
    <source>
        <dbReference type="Proteomes" id="UP000187209"/>
    </source>
</evidence>
<dbReference type="GO" id="GO:0004674">
    <property type="term" value="F:protein serine/threonine kinase activity"/>
    <property type="evidence" value="ECO:0007669"/>
    <property type="project" value="UniProtKB-KW"/>
</dbReference>
<dbReference type="PROSITE" id="PS00018">
    <property type="entry name" value="EF_HAND_1"/>
    <property type="match status" value="3"/>
</dbReference>
<comment type="similarity">
    <text evidence="3">Belongs to the centrin family.</text>
</comment>
<dbReference type="Gene3D" id="3.30.200.20">
    <property type="entry name" value="Phosphorylase Kinase, domain 1"/>
    <property type="match status" value="1"/>
</dbReference>
<keyword evidence="11" id="KW-0067">ATP-binding</keyword>
<keyword evidence="4" id="KW-0963">Cytoplasm</keyword>
<dbReference type="PANTHER" id="PTHR24349">
    <property type="entry name" value="SERINE/THREONINE-PROTEIN KINASE"/>
    <property type="match status" value="1"/>
</dbReference>
<dbReference type="Pfam" id="PF00069">
    <property type="entry name" value="Pkinase"/>
    <property type="match status" value="1"/>
</dbReference>
<dbReference type="SMART" id="SM00054">
    <property type="entry name" value="EFh"/>
    <property type="match status" value="4"/>
</dbReference>
<feature type="domain" description="EF-hand" evidence="16">
    <location>
        <begin position="399"/>
        <end position="434"/>
    </location>
</feature>
<dbReference type="InterPro" id="IPR002048">
    <property type="entry name" value="EF_hand_dom"/>
</dbReference>
<evidence type="ECO:0000256" key="11">
    <source>
        <dbReference type="ARBA" id="ARBA00022840"/>
    </source>
</evidence>
<evidence type="ECO:0000256" key="5">
    <source>
        <dbReference type="ARBA" id="ARBA00022527"/>
    </source>
</evidence>
<evidence type="ECO:0000256" key="7">
    <source>
        <dbReference type="ARBA" id="ARBA00022737"/>
    </source>
</evidence>
<comment type="function">
    <text evidence="14">Plays a fundamental role in microtubule organizing center structure and function. Component of the infraciliary lattice (ICL) and the ciliary basal bodies.</text>
</comment>
<evidence type="ECO:0000259" key="15">
    <source>
        <dbReference type="PROSITE" id="PS50011"/>
    </source>
</evidence>
<evidence type="ECO:0000256" key="3">
    <source>
        <dbReference type="ARBA" id="ARBA00005253"/>
    </source>
</evidence>
<accession>A0A1R2C603</accession>
<comment type="subcellular location">
    <subcellularLocation>
        <location evidence="2">Cytoplasm</location>
        <location evidence="2">Cytoskeleton</location>
    </subcellularLocation>
</comment>
<evidence type="ECO:0008006" key="19">
    <source>
        <dbReference type="Google" id="ProtNLM"/>
    </source>
</evidence>
<evidence type="ECO:0000256" key="13">
    <source>
        <dbReference type="ARBA" id="ARBA00024334"/>
    </source>
</evidence>
<dbReference type="InterPro" id="IPR011009">
    <property type="entry name" value="Kinase-like_dom_sf"/>
</dbReference>
<dbReference type="InterPro" id="IPR000719">
    <property type="entry name" value="Prot_kinase_dom"/>
</dbReference>
<proteinExistence type="inferred from homology"/>
<evidence type="ECO:0000256" key="1">
    <source>
        <dbReference type="ARBA" id="ARBA00001946"/>
    </source>
</evidence>
<evidence type="ECO:0000256" key="10">
    <source>
        <dbReference type="ARBA" id="ARBA00022837"/>
    </source>
</evidence>
<keyword evidence="7" id="KW-0677">Repeat</keyword>
<dbReference type="SMART" id="SM00220">
    <property type="entry name" value="S_TKc"/>
    <property type="match status" value="1"/>
</dbReference>
<evidence type="ECO:0000256" key="8">
    <source>
        <dbReference type="ARBA" id="ARBA00022741"/>
    </source>
</evidence>
<dbReference type="InterPro" id="IPR050205">
    <property type="entry name" value="CDPK_Ser/Thr_kinases"/>
</dbReference>
<comment type="similarity">
    <text evidence="13">Belongs to the protein kinase superfamily. Ser/Thr protein kinase family. CDPK subfamily.</text>
</comment>
<name>A0A1R2C603_9CILI</name>
<comment type="caution">
    <text evidence="17">The sequence shown here is derived from an EMBL/GenBank/DDBJ whole genome shotgun (WGS) entry which is preliminary data.</text>
</comment>
<sequence length="467" mass="53787">MSFVISLSDIPSRPDSYLRENYTIRGNIGSNPKEYLNKITLKETNEERLARIVPKNSISSIEGQNRLLYEISVLSRLEHQNLGGLYEYYQDLYNYYIVMERFTGESLYERLLKTKNQSEQNCMVYMQQLLAVLRYLSENRVAHRDIKMENLVFGSGECSNKLKLVSFSLCHILRENEFLSDKVGSPYYLAPEMIRRHYDFRCDWWSAGVVMYIILSGSPPFAGKTENEIISNITAGNFTFTGPAWKDVSNQAKDFISRLLRVNPDERLTPQQALDHPWLSTTVPQAPSRESSAQFVSDLSQFRSSQKLKKSLLKYLSAFFISPEEFQELYGLFSYFDSNLNGRISKNELKEGFIRLFGNRIRNAEQEIEKILEHADFDESGELSYNEFVTAAIGRQRVIEQRRLGRIFKSIDANDNGFIDAQELQAALSRCLSKNNSAWEGLIKECDTNGDGLIDLTEFTNLMLSNK</sequence>
<keyword evidence="6" id="KW-0808">Transferase</keyword>
<keyword evidence="9" id="KW-0418">Kinase</keyword>
<dbReference type="CDD" id="cd00051">
    <property type="entry name" value="EFh"/>
    <property type="match status" value="2"/>
</dbReference>
<evidence type="ECO:0000256" key="9">
    <source>
        <dbReference type="ARBA" id="ARBA00022777"/>
    </source>
</evidence>
<dbReference type="PROSITE" id="PS50011">
    <property type="entry name" value="PROTEIN_KINASE_DOM"/>
    <property type="match status" value="1"/>
</dbReference>
<dbReference type="GO" id="GO:0005524">
    <property type="term" value="F:ATP binding"/>
    <property type="evidence" value="ECO:0007669"/>
    <property type="project" value="UniProtKB-KW"/>
</dbReference>
<evidence type="ECO:0000256" key="2">
    <source>
        <dbReference type="ARBA" id="ARBA00004245"/>
    </source>
</evidence>
<gene>
    <name evidence="17" type="ORF">SteCoe_14483</name>
</gene>
<dbReference type="InterPro" id="IPR008271">
    <property type="entry name" value="Ser/Thr_kinase_AS"/>
</dbReference>